<name>A0A8C4NAT1_EPTBU</name>
<dbReference type="InterPro" id="IPR052039">
    <property type="entry name" value="Caspase-related_regulators"/>
</dbReference>
<dbReference type="InterPro" id="IPR011600">
    <property type="entry name" value="Pept_C14_caspase"/>
</dbReference>
<reference evidence="3" key="1">
    <citation type="submission" date="2025-08" db="UniProtKB">
        <authorList>
            <consortium name="Ensembl"/>
        </authorList>
    </citation>
    <scope>IDENTIFICATION</scope>
</reference>
<dbReference type="Proteomes" id="UP000694388">
    <property type="component" value="Unplaced"/>
</dbReference>
<dbReference type="Gene3D" id="3.40.50.1460">
    <property type="match status" value="2"/>
</dbReference>
<dbReference type="InterPro" id="IPR041077">
    <property type="entry name" value="MALT1_Ig"/>
</dbReference>
<dbReference type="GO" id="GO:0006508">
    <property type="term" value="P:proteolysis"/>
    <property type="evidence" value="ECO:0007669"/>
    <property type="project" value="InterPro"/>
</dbReference>
<dbReference type="SUPFAM" id="SSF52129">
    <property type="entry name" value="Caspase-like"/>
    <property type="match status" value="1"/>
</dbReference>
<evidence type="ECO:0000313" key="3">
    <source>
        <dbReference type="Ensembl" id="ENSEBUP00000000246.1"/>
    </source>
</evidence>
<dbReference type="InterPro" id="IPR003599">
    <property type="entry name" value="Ig_sub"/>
</dbReference>
<dbReference type="SMART" id="SM00408">
    <property type="entry name" value="IGc2"/>
    <property type="match status" value="1"/>
</dbReference>
<feature type="domain" description="Ig-like" evidence="2">
    <location>
        <begin position="43"/>
        <end position="118"/>
    </location>
</feature>
<dbReference type="Gene3D" id="2.60.40.3360">
    <property type="match status" value="1"/>
</dbReference>
<organism evidence="3 4">
    <name type="scientific">Eptatretus burgeri</name>
    <name type="common">Inshore hagfish</name>
    <dbReference type="NCBI Taxonomy" id="7764"/>
    <lineage>
        <taxon>Eukaryota</taxon>
        <taxon>Metazoa</taxon>
        <taxon>Chordata</taxon>
        <taxon>Craniata</taxon>
        <taxon>Vertebrata</taxon>
        <taxon>Cyclostomata</taxon>
        <taxon>Myxini</taxon>
        <taxon>Myxiniformes</taxon>
        <taxon>Myxinidae</taxon>
        <taxon>Eptatretinae</taxon>
        <taxon>Eptatretus</taxon>
    </lineage>
</organism>
<evidence type="ECO:0000313" key="4">
    <source>
        <dbReference type="Proteomes" id="UP000694388"/>
    </source>
</evidence>
<dbReference type="GeneTree" id="ENSGT00390000018044"/>
<dbReference type="AlphaFoldDB" id="A0A8C4NAT1"/>
<dbReference type="Pfam" id="PF13927">
    <property type="entry name" value="Ig_3"/>
    <property type="match status" value="1"/>
</dbReference>
<proteinExistence type="predicted"/>
<feature type="domain" description="Caspase family p20" evidence="1">
    <location>
        <begin position="172"/>
        <end position="249"/>
    </location>
</feature>
<keyword evidence="4" id="KW-1185">Reference proteome</keyword>
<reference evidence="3" key="2">
    <citation type="submission" date="2025-09" db="UniProtKB">
        <authorList>
            <consortium name="Ensembl"/>
        </authorList>
    </citation>
    <scope>IDENTIFICATION</scope>
</reference>
<evidence type="ECO:0000259" key="2">
    <source>
        <dbReference type="PROSITE" id="PS50835"/>
    </source>
</evidence>
<dbReference type="Ensembl" id="ENSEBUT00000000536.1">
    <property type="protein sequence ID" value="ENSEBUP00000000246.1"/>
    <property type="gene ID" value="ENSEBUG00000000459.1"/>
</dbReference>
<dbReference type="InterPro" id="IPR003598">
    <property type="entry name" value="Ig_sub2"/>
</dbReference>
<accession>A0A8C4NAT1</accession>
<dbReference type="Pfam" id="PF18703">
    <property type="entry name" value="MALT1_Ig"/>
    <property type="match status" value="1"/>
</dbReference>
<dbReference type="InterPro" id="IPR001309">
    <property type="entry name" value="Pept_C14_p20"/>
</dbReference>
<dbReference type="GO" id="GO:0004197">
    <property type="term" value="F:cysteine-type endopeptidase activity"/>
    <property type="evidence" value="ECO:0007669"/>
    <property type="project" value="InterPro"/>
</dbReference>
<dbReference type="PANTHER" id="PTHR22576:SF37">
    <property type="entry name" value="MUCOSA-ASSOCIATED LYMPHOID TISSUE LYMPHOMA TRANSLOCATION PROTEIN 1"/>
    <property type="match status" value="1"/>
</dbReference>
<dbReference type="PROSITE" id="PS50835">
    <property type="entry name" value="IG_LIKE"/>
    <property type="match status" value="1"/>
</dbReference>
<dbReference type="InterPro" id="IPR007110">
    <property type="entry name" value="Ig-like_dom"/>
</dbReference>
<dbReference type="Pfam" id="PF00656">
    <property type="entry name" value="Peptidase_C14"/>
    <property type="match status" value="1"/>
</dbReference>
<dbReference type="SMART" id="SM00409">
    <property type="entry name" value="IG"/>
    <property type="match status" value="1"/>
</dbReference>
<protein>
    <submittedName>
        <fullName evidence="3">MALT paracaspase 2</fullName>
    </submittedName>
</protein>
<dbReference type="Gene3D" id="2.60.40.10">
    <property type="entry name" value="Immunoglobulins"/>
    <property type="match status" value="1"/>
</dbReference>
<dbReference type="PROSITE" id="PS50208">
    <property type="entry name" value="CASPASE_P20"/>
    <property type="match status" value="1"/>
</dbReference>
<dbReference type="PANTHER" id="PTHR22576">
    <property type="entry name" value="MUCOSA ASSOCIATED LYMPHOID TISSUE LYMPHOMA TRANSLOCATION PROTEIN 1/PARACASPASE"/>
    <property type="match status" value="1"/>
</dbReference>
<dbReference type="InterPro" id="IPR036179">
    <property type="entry name" value="Ig-like_dom_sf"/>
</dbReference>
<sequence length="574" mass="63538">MTSTSSCIQESSSECPRLISRNDKPHDLQDVSCMVGHLTLTEPVTILEQTKCVRVVEGERAVLRCLADGSPLPSYQWFCGANEVPNSCFPELMFNFVCLLDAGYYTCRVNNSVSYAFSDWIKLEVTTNKLYGSRSMPIENSEEPDSYSGSFNSNFSLQVSDCLSAEMCLYATEKVALLIGNQNYMHHRRLRAPAVDVCDLTAILRQLNFRVMSLLDLRLRDMQTMMRLFLQNSGPRSLWNVYDSKLPVLENLEVTANIVFGYATCQDAEAYEVERPGPRLNNGLFMQFLKKRLLEPAKVSVLLDHVAEDMGQSPLARGRQALEIRSNLSERRSLTDPVAPQQPSKSCSIYQRWAQAHELPAPIRHDFASGAQVQLCFSAEFSNVLVIFLRILRPVQGALSSSICLTNLPMELNVDPKAVNRDSIEDSGSPVLSAQTFPQNCVYTRLSGLQALQGPLIFTVELHSQLHDDVHCETLSVDVGYPLVAALDLQRPTCDAHNSGTNSSSRSVAEVLMSSKTVSEASISPEINRKKCTCMKCSAKARSLPAVLVSTLPTVPTPKSSPKFASQPPSQCNS</sequence>
<evidence type="ECO:0000259" key="1">
    <source>
        <dbReference type="PROSITE" id="PS50208"/>
    </source>
</evidence>
<dbReference type="InterPro" id="IPR029030">
    <property type="entry name" value="Caspase-like_dom_sf"/>
</dbReference>
<dbReference type="InterPro" id="IPR013783">
    <property type="entry name" value="Ig-like_fold"/>
</dbReference>
<dbReference type="SUPFAM" id="SSF48726">
    <property type="entry name" value="Immunoglobulin"/>
    <property type="match status" value="1"/>
</dbReference>
<dbReference type="InterPro" id="IPR033540">
    <property type="entry name" value="MALT1_IG-like_dom_sf"/>
</dbReference>